<dbReference type="Proteomes" id="UP000286402">
    <property type="component" value="Unassembled WGS sequence"/>
</dbReference>
<comment type="caution">
    <text evidence="1">The sequence shown here is derived from an EMBL/GenBank/DDBJ whole genome shotgun (WGS) entry which is preliminary data.</text>
</comment>
<organism evidence="1 2">
    <name type="scientific">Sphingobacterium siyangense</name>
    <dbReference type="NCBI Taxonomy" id="459529"/>
    <lineage>
        <taxon>Bacteria</taxon>
        <taxon>Pseudomonadati</taxon>
        <taxon>Bacteroidota</taxon>
        <taxon>Sphingobacteriia</taxon>
        <taxon>Sphingobacteriales</taxon>
        <taxon>Sphingobacteriaceae</taxon>
        <taxon>Sphingobacterium</taxon>
    </lineage>
</organism>
<protein>
    <recommendedName>
        <fullName evidence="3">Lipoprotein</fullName>
    </recommendedName>
</protein>
<gene>
    <name evidence="1" type="ORF">BCY89_16645</name>
</gene>
<name>A0A420FG17_9SPHI</name>
<proteinExistence type="predicted"/>
<accession>A0A420FG17</accession>
<keyword evidence="2" id="KW-1185">Reference proteome</keyword>
<dbReference type="AlphaFoldDB" id="A0A420FG17"/>
<dbReference type="RefSeq" id="WP_120336026.1">
    <property type="nucleotide sequence ID" value="NZ_CP070350.1"/>
</dbReference>
<dbReference type="EMBL" id="MCAQ01000028">
    <property type="protein sequence ID" value="RKF31791.1"/>
    <property type="molecule type" value="Genomic_DNA"/>
</dbReference>
<evidence type="ECO:0000313" key="2">
    <source>
        <dbReference type="Proteomes" id="UP000286402"/>
    </source>
</evidence>
<dbReference type="PROSITE" id="PS51257">
    <property type="entry name" value="PROKAR_LIPOPROTEIN"/>
    <property type="match status" value="1"/>
</dbReference>
<evidence type="ECO:0000313" key="1">
    <source>
        <dbReference type="EMBL" id="RKF31791.1"/>
    </source>
</evidence>
<sequence length="164" mass="18378">MGGKLILNLSFLFAQVLLVQGCLYKSQQTITDNTKKEITAVSISAIGGFTAVPSNGYTMRITRDSVYCLFSAIDTAHSALKSYSNTEEKWNLLLNKIELERFADAKEGESRQPYDGIDIKISIETKSGKYTKLNADNSPSWDRLYRHLEGSFSPQSLENEKSKH</sequence>
<evidence type="ECO:0008006" key="3">
    <source>
        <dbReference type="Google" id="ProtNLM"/>
    </source>
</evidence>
<reference evidence="1 2" key="1">
    <citation type="submission" date="2016-07" db="EMBL/GenBank/DDBJ databases">
        <title>Genome analysis of Sphingobacterium siyangense T12B17.</title>
        <authorList>
            <person name="Xu D."/>
            <person name="Su Y."/>
            <person name="Zheng S."/>
        </authorList>
    </citation>
    <scope>NUCLEOTIDE SEQUENCE [LARGE SCALE GENOMIC DNA]</scope>
    <source>
        <strain evidence="1 2">T12B17</strain>
    </source>
</reference>